<dbReference type="RefSeq" id="WP_128268110.1">
    <property type="nucleotide sequence ID" value="NZ_JACCJA010000028.1"/>
</dbReference>
<evidence type="ECO:0000313" key="2">
    <source>
        <dbReference type="Proteomes" id="UP000285859"/>
    </source>
</evidence>
<name>A0A3S3P9V4_9LACT</name>
<dbReference type="EMBL" id="SAXH01000028">
    <property type="protein sequence ID" value="RWR44377.1"/>
    <property type="molecule type" value="Genomic_DNA"/>
</dbReference>
<reference evidence="1 2" key="1">
    <citation type="submission" date="2019-01" db="EMBL/GenBank/DDBJ databases">
        <title>Whole genome sequence of Lactococcus lactis isolated from cow milk.</title>
        <authorList>
            <person name="Sundararaman A."/>
            <person name="Tamang J.-P."/>
            <person name="Halami P."/>
        </authorList>
    </citation>
    <scope>NUCLEOTIDE SEQUENCE [LARGE SCALE GENOMIC DNA]</scope>
    <source>
        <strain evidence="1 2">C2D</strain>
    </source>
</reference>
<organism evidence="1 2">
    <name type="scientific">Lactococcus lactis</name>
    <dbReference type="NCBI Taxonomy" id="1358"/>
    <lineage>
        <taxon>Bacteria</taxon>
        <taxon>Bacillati</taxon>
        <taxon>Bacillota</taxon>
        <taxon>Bacilli</taxon>
        <taxon>Lactobacillales</taxon>
        <taxon>Streptococcaceae</taxon>
        <taxon>Lactococcus</taxon>
    </lineage>
</organism>
<protein>
    <submittedName>
        <fullName evidence="1">Uncharacterized protein</fullName>
    </submittedName>
</protein>
<dbReference type="AlphaFoldDB" id="A0A3S3P9V4"/>
<sequence length="121" mass="13253">MVATTVLNYSEKIYYDTDTAGQWRRDVNAGNRIEAELINDGKSIALSAALLAIGGSICKGSTVSATRINKIKNAIGYICSGLGLVGSSNIFEIARTIGDYYENFDNLENDWWDVQITEHTP</sequence>
<comment type="caution">
    <text evidence="1">The sequence shown here is derived from an EMBL/GenBank/DDBJ whole genome shotgun (WGS) entry which is preliminary data.</text>
</comment>
<accession>A0A3S3P9V4</accession>
<evidence type="ECO:0000313" key="1">
    <source>
        <dbReference type="EMBL" id="RWR44377.1"/>
    </source>
</evidence>
<gene>
    <name evidence="1" type="ORF">EO246_11795</name>
</gene>
<proteinExistence type="predicted"/>
<dbReference type="Proteomes" id="UP000285859">
    <property type="component" value="Unassembled WGS sequence"/>
</dbReference>